<evidence type="ECO:0000259" key="6">
    <source>
        <dbReference type="Pfam" id="PF13193"/>
    </source>
</evidence>
<keyword evidence="8" id="KW-1185">Reference proteome</keyword>
<dbReference type="InterPro" id="IPR000873">
    <property type="entry name" value="AMP-dep_synth/lig_dom"/>
</dbReference>
<dbReference type="PANTHER" id="PTHR24095">
    <property type="entry name" value="ACETYL-COENZYME A SYNTHETASE"/>
    <property type="match status" value="1"/>
</dbReference>
<evidence type="ECO:0000259" key="5">
    <source>
        <dbReference type="Pfam" id="PF00501"/>
    </source>
</evidence>
<organism evidence="7 8">
    <name type="scientific">Datura stramonium</name>
    <name type="common">Jimsonweed</name>
    <name type="synonym">Common thornapple</name>
    <dbReference type="NCBI Taxonomy" id="4076"/>
    <lineage>
        <taxon>Eukaryota</taxon>
        <taxon>Viridiplantae</taxon>
        <taxon>Streptophyta</taxon>
        <taxon>Embryophyta</taxon>
        <taxon>Tracheophyta</taxon>
        <taxon>Spermatophyta</taxon>
        <taxon>Magnoliopsida</taxon>
        <taxon>eudicotyledons</taxon>
        <taxon>Gunneridae</taxon>
        <taxon>Pentapetalae</taxon>
        <taxon>asterids</taxon>
        <taxon>lamiids</taxon>
        <taxon>Solanales</taxon>
        <taxon>Solanaceae</taxon>
        <taxon>Solanoideae</taxon>
        <taxon>Datureae</taxon>
        <taxon>Datura</taxon>
    </lineage>
</organism>
<dbReference type="Gene3D" id="3.40.50.12780">
    <property type="entry name" value="N-terminal domain of ligase-like"/>
    <property type="match status" value="1"/>
</dbReference>
<dbReference type="InterPro" id="IPR045851">
    <property type="entry name" value="AMP-bd_C_sf"/>
</dbReference>
<evidence type="ECO:0000256" key="3">
    <source>
        <dbReference type="ARBA" id="ARBA00022741"/>
    </source>
</evidence>
<dbReference type="Gene3D" id="3.30.300.30">
    <property type="match status" value="1"/>
</dbReference>
<dbReference type="EMBL" id="JACEIK010001225">
    <property type="protein sequence ID" value="MCD7467397.1"/>
    <property type="molecule type" value="Genomic_DNA"/>
</dbReference>
<dbReference type="InterPro" id="IPR025110">
    <property type="entry name" value="AMP-bd_C"/>
</dbReference>
<name>A0ABS8T7L3_DATST</name>
<accession>A0ABS8T7L3</accession>
<sequence length="379" mass="42155">MKRRRPNSLEDMKGYDKNIRNIRSLVFVGIMQRQCTADCGWITGHSYVTYGPLLNGATNVVFEGAPNYPDAGRCWDIVDKYKVSIFYTAPTLVRSLMREGDEHVTRYSRKSLRVLGSVGEPINPSAWRWFFNVVGDGKCPISDTWWQTETGGFMITPLPGAWAQKPGSATLPFFGVQPVILDEKGVELEGECSGYLCLKSSWPSAFRTLYGDHERYQTTYFSAFPGFYFTGDGCNRDKDGYYWLTGRVDDVINVSGHRIGTAEVESALVSHPQCVEAAVVGVEHDVKGQGIYAFVTLAEGVSYSEELRKSLINVVRDKIGGFAAPDKIHWAPGLPKTRSGKIMRRILRKIASNSFDELGDTSTLADPNVVHQLIALAHC</sequence>
<dbReference type="Proteomes" id="UP000823775">
    <property type="component" value="Unassembled WGS sequence"/>
</dbReference>
<dbReference type="Pfam" id="PF00501">
    <property type="entry name" value="AMP-binding"/>
    <property type="match status" value="1"/>
</dbReference>
<feature type="domain" description="AMP-binding enzyme C-terminal" evidence="6">
    <location>
        <begin position="263"/>
        <end position="341"/>
    </location>
</feature>
<dbReference type="SUPFAM" id="SSF56801">
    <property type="entry name" value="Acetyl-CoA synthetase-like"/>
    <property type="match status" value="1"/>
</dbReference>
<keyword evidence="4" id="KW-0067">ATP-binding</keyword>
<keyword evidence="2" id="KW-0436">Ligase</keyword>
<feature type="domain" description="AMP-dependent synthetase/ligase" evidence="5">
    <location>
        <begin position="35"/>
        <end position="201"/>
    </location>
</feature>
<dbReference type="EC" id="6.2.1.1" evidence="1"/>
<dbReference type="InterPro" id="IPR042099">
    <property type="entry name" value="ANL_N_sf"/>
</dbReference>
<protein>
    <recommendedName>
        <fullName evidence="1">acetate--CoA ligase</fullName>
        <ecNumber evidence="1">6.2.1.1</ecNumber>
    </recommendedName>
</protein>
<reference evidence="7 8" key="1">
    <citation type="journal article" date="2021" name="BMC Genomics">
        <title>Datura genome reveals duplications of psychoactive alkaloid biosynthetic genes and high mutation rate following tissue culture.</title>
        <authorList>
            <person name="Rajewski A."/>
            <person name="Carter-House D."/>
            <person name="Stajich J."/>
            <person name="Litt A."/>
        </authorList>
    </citation>
    <scope>NUCLEOTIDE SEQUENCE [LARGE SCALE GENOMIC DNA]</scope>
    <source>
        <strain evidence="7">AR-01</strain>
    </source>
</reference>
<comment type="caution">
    <text evidence="7">The sequence shown here is derived from an EMBL/GenBank/DDBJ whole genome shotgun (WGS) entry which is preliminary data.</text>
</comment>
<dbReference type="PANTHER" id="PTHR24095:SF247">
    <property type="entry name" value="ACETYL-COENZYME A SYNTHETASE"/>
    <property type="match status" value="1"/>
</dbReference>
<gene>
    <name evidence="7" type="ORF">HAX54_004815</name>
</gene>
<proteinExistence type="predicted"/>
<keyword evidence="3" id="KW-0547">Nucleotide-binding</keyword>
<evidence type="ECO:0000313" key="7">
    <source>
        <dbReference type="EMBL" id="MCD7467397.1"/>
    </source>
</evidence>
<evidence type="ECO:0000256" key="2">
    <source>
        <dbReference type="ARBA" id="ARBA00022598"/>
    </source>
</evidence>
<evidence type="ECO:0000256" key="1">
    <source>
        <dbReference type="ARBA" id="ARBA00013275"/>
    </source>
</evidence>
<evidence type="ECO:0000256" key="4">
    <source>
        <dbReference type="ARBA" id="ARBA00022840"/>
    </source>
</evidence>
<dbReference type="Pfam" id="PF13193">
    <property type="entry name" value="AMP-binding_C"/>
    <property type="match status" value="1"/>
</dbReference>
<evidence type="ECO:0000313" key="8">
    <source>
        <dbReference type="Proteomes" id="UP000823775"/>
    </source>
</evidence>